<evidence type="ECO:0000313" key="3">
    <source>
        <dbReference type="Proteomes" id="UP000289691"/>
    </source>
</evidence>
<name>A0A498KU37_9EURY</name>
<dbReference type="Pfam" id="PF01895">
    <property type="entry name" value="PhoU"/>
    <property type="match status" value="1"/>
</dbReference>
<dbReference type="RefSeq" id="WP_129069687.1">
    <property type="nucleotide sequence ID" value="NZ_RDFA01000005.1"/>
</dbReference>
<dbReference type="AlphaFoldDB" id="A0A498KU37"/>
<proteinExistence type="predicted"/>
<dbReference type="OrthoDB" id="40991at2157"/>
<keyword evidence="3" id="KW-1185">Reference proteome</keyword>
<dbReference type="Gene3D" id="1.20.58.220">
    <property type="entry name" value="Phosphate transport system protein phou homolog 2, domain 2"/>
    <property type="match status" value="1"/>
</dbReference>
<feature type="domain" description="PhoU" evidence="1">
    <location>
        <begin position="142"/>
        <end position="229"/>
    </location>
</feature>
<organism evidence="2 3">
    <name type="scientific">Halorientalis pallida</name>
    <dbReference type="NCBI Taxonomy" id="2479928"/>
    <lineage>
        <taxon>Archaea</taxon>
        <taxon>Methanobacteriati</taxon>
        <taxon>Methanobacteriota</taxon>
        <taxon>Stenosarchaea group</taxon>
        <taxon>Halobacteria</taxon>
        <taxon>Halobacteriales</taxon>
        <taxon>Haloarculaceae</taxon>
        <taxon>Halorientalis</taxon>
    </lineage>
</organism>
<accession>A0A498KU37</accession>
<dbReference type="EMBL" id="RDFA01000005">
    <property type="protein sequence ID" value="RXK47835.1"/>
    <property type="molecule type" value="Genomic_DNA"/>
</dbReference>
<dbReference type="InterPro" id="IPR026022">
    <property type="entry name" value="PhoU_dom"/>
</dbReference>
<evidence type="ECO:0000259" key="1">
    <source>
        <dbReference type="Pfam" id="PF01895"/>
    </source>
</evidence>
<dbReference type="SUPFAM" id="SSF109755">
    <property type="entry name" value="PhoU-like"/>
    <property type="match status" value="1"/>
</dbReference>
<dbReference type="InterPro" id="IPR028366">
    <property type="entry name" value="PhoU"/>
</dbReference>
<gene>
    <name evidence="2" type="ORF">EAF64_14390</name>
</gene>
<comment type="caution">
    <text evidence="2">The sequence shown here is derived from an EMBL/GenBank/DDBJ whole genome shotgun (WGS) entry which is preliminary data.</text>
</comment>
<dbReference type="Proteomes" id="UP000289691">
    <property type="component" value="Unassembled WGS sequence"/>
</dbReference>
<dbReference type="GO" id="GO:0045936">
    <property type="term" value="P:negative regulation of phosphate metabolic process"/>
    <property type="evidence" value="ECO:0007669"/>
    <property type="project" value="InterPro"/>
</dbReference>
<dbReference type="GO" id="GO:0030643">
    <property type="term" value="P:intracellular phosphate ion homeostasis"/>
    <property type="evidence" value="ECO:0007669"/>
    <property type="project" value="InterPro"/>
</dbReference>
<dbReference type="PANTHER" id="PTHR42930:SF6">
    <property type="entry name" value="PHOSPHATE REGULATORY PROTEIN-LIKE PROTEIN"/>
    <property type="match status" value="1"/>
</dbReference>
<reference evidence="2 3" key="1">
    <citation type="submission" date="2019-01" db="EMBL/GenBank/DDBJ databases">
        <title>Halorientalis sp. F13-25 a new haloarchaeum isolated from hypersaline water.</title>
        <authorList>
            <person name="Ana D.-V."/>
            <person name="Cristina S.-P."/>
            <person name="Antonio V."/>
        </authorList>
    </citation>
    <scope>NUCLEOTIDE SEQUENCE [LARGE SCALE GENOMIC DNA]</scope>
    <source>
        <strain evidence="2 3">F13-25</strain>
    </source>
</reference>
<protein>
    <submittedName>
        <fullName evidence="2">Phosphate uptake regulator PhoU</fullName>
    </submittedName>
</protein>
<dbReference type="InterPro" id="IPR038078">
    <property type="entry name" value="PhoU-like_sf"/>
</dbReference>
<evidence type="ECO:0000313" key="2">
    <source>
        <dbReference type="EMBL" id="RXK47835.1"/>
    </source>
</evidence>
<sequence>METRKVQLSGGTTYTISLPKQWAKEHGIDSDSLVALHPNGDASLLVNVVDEGNRSERTAVVDVSTTDTHALKQQITALYVIGFDSITLRNRNEFSDDQRRAVEKAISGLSGFELLEATETRIQVKNLVDAENVDVRKTALRLRLVALSMLDDALTAISKRDQELARDVVRRDSEADKLFAMVTRHFRRSLSDLHEVEKLNHSRDDLFEYYYACRQFERVADHAEKLATFVCREEPTIPDPLVASLEQFGGTARGILDDAADVVLTDADIEMAHDVLARRDSLFDEVEAVDRELYDHGEPQAAYTTGLLLDSIKRISTYGANVAEIGIQQALRKQIDRS</sequence>
<dbReference type="PANTHER" id="PTHR42930">
    <property type="entry name" value="PHOSPHATE-SPECIFIC TRANSPORT SYSTEM ACCESSORY PROTEIN PHOU"/>
    <property type="match status" value="1"/>
</dbReference>